<accession>A0A1M6TP39</accession>
<evidence type="ECO:0000313" key="1">
    <source>
        <dbReference type="EMBL" id="SHK58707.1"/>
    </source>
</evidence>
<dbReference type="STRING" id="1121950.SAMN02745243_03285"/>
<proteinExistence type="predicted"/>
<gene>
    <name evidence="1" type="ORF">SAMN02745243_03285</name>
</gene>
<dbReference type="RefSeq" id="WP_073112444.1">
    <property type="nucleotide sequence ID" value="NZ_FQZY01000061.1"/>
</dbReference>
<organism evidence="1 2">
    <name type="scientific">Hespellia stercorisuis DSM 15480</name>
    <dbReference type="NCBI Taxonomy" id="1121950"/>
    <lineage>
        <taxon>Bacteria</taxon>
        <taxon>Bacillati</taxon>
        <taxon>Bacillota</taxon>
        <taxon>Clostridia</taxon>
        <taxon>Lachnospirales</taxon>
        <taxon>Lachnospiraceae</taxon>
        <taxon>Hespellia</taxon>
    </lineage>
</organism>
<dbReference type="AlphaFoldDB" id="A0A1M6TP39"/>
<keyword evidence="2" id="KW-1185">Reference proteome</keyword>
<dbReference type="OrthoDB" id="1911054at2"/>
<reference evidence="1 2" key="1">
    <citation type="submission" date="2016-11" db="EMBL/GenBank/DDBJ databases">
        <authorList>
            <person name="Jaros S."/>
            <person name="Januszkiewicz K."/>
            <person name="Wedrychowicz H."/>
        </authorList>
    </citation>
    <scope>NUCLEOTIDE SEQUENCE [LARGE SCALE GENOMIC DNA]</scope>
    <source>
        <strain evidence="1 2">DSM 15480</strain>
    </source>
</reference>
<name>A0A1M6TP39_9FIRM</name>
<dbReference type="EMBL" id="FQZY01000061">
    <property type="protein sequence ID" value="SHK58707.1"/>
    <property type="molecule type" value="Genomic_DNA"/>
</dbReference>
<sequence>MYEGNPATLKIEKTIALNGVFEESSKQCRVLHYDPEDDYMKLTLEGANLTEIQRDAKYRCSITTKKEVLSCTGIIRDRYQSEEGDVLFFKIENGFYSTPREN</sequence>
<protein>
    <submittedName>
        <fullName evidence="1">Uncharacterized protein</fullName>
    </submittedName>
</protein>
<dbReference type="Proteomes" id="UP000184301">
    <property type="component" value="Unassembled WGS sequence"/>
</dbReference>
<evidence type="ECO:0000313" key="2">
    <source>
        <dbReference type="Proteomes" id="UP000184301"/>
    </source>
</evidence>